<evidence type="ECO:0008006" key="4">
    <source>
        <dbReference type="Google" id="ProtNLM"/>
    </source>
</evidence>
<keyword evidence="3" id="KW-1185">Reference proteome</keyword>
<evidence type="ECO:0000313" key="3">
    <source>
        <dbReference type="Proteomes" id="UP000798808"/>
    </source>
</evidence>
<gene>
    <name evidence="2" type="ORF">E1163_07965</name>
</gene>
<feature type="transmembrane region" description="Helical" evidence="1">
    <location>
        <begin position="7"/>
        <end position="25"/>
    </location>
</feature>
<sequence>MKGKAASVLVIMFVLFFLLFHYPLIEIFNTRQAVSGVPMLLFYFLIVWLLLIILSFWVSNKYLRDREDGN</sequence>
<dbReference type="EMBL" id="SMLW01000461">
    <property type="protein sequence ID" value="MTI24873.1"/>
    <property type="molecule type" value="Genomic_DNA"/>
</dbReference>
<evidence type="ECO:0000256" key="1">
    <source>
        <dbReference type="SAM" id="Phobius"/>
    </source>
</evidence>
<keyword evidence="1" id="KW-0812">Transmembrane</keyword>
<name>A0ABW9RNF4_9BACT</name>
<keyword evidence="1" id="KW-0472">Membrane</keyword>
<proteinExistence type="predicted"/>
<comment type="caution">
    <text evidence="2">The sequence shown here is derived from an EMBL/GenBank/DDBJ whole genome shotgun (WGS) entry which is preliminary data.</text>
</comment>
<dbReference type="Proteomes" id="UP000798808">
    <property type="component" value="Unassembled WGS sequence"/>
</dbReference>
<dbReference type="RefSeq" id="WP_155170913.1">
    <property type="nucleotide sequence ID" value="NZ_BAAAFL010000012.1"/>
</dbReference>
<accession>A0ABW9RNF4</accession>
<reference evidence="2 3" key="1">
    <citation type="submission" date="2019-02" db="EMBL/GenBank/DDBJ databases">
        <authorList>
            <person name="Goldberg S.R."/>
            <person name="Haltli B.A."/>
            <person name="Correa H."/>
            <person name="Russell K.G."/>
        </authorList>
    </citation>
    <scope>NUCLEOTIDE SEQUENCE [LARGE SCALE GENOMIC DNA]</scope>
    <source>
        <strain evidence="2 3">JCM 16186</strain>
    </source>
</reference>
<feature type="transmembrane region" description="Helical" evidence="1">
    <location>
        <begin position="37"/>
        <end position="58"/>
    </location>
</feature>
<organism evidence="2 3">
    <name type="scientific">Fulvivirga kasyanovii</name>
    <dbReference type="NCBI Taxonomy" id="396812"/>
    <lineage>
        <taxon>Bacteria</taxon>
        <taxon>Pseudomonadati</taxon>
        <taxon>Bacteroidota</taxon>
        <taxon>Cytophagia</taxon>
        <taxon>Cytophagales</taxon>
        <taxon>Fulvivirgaceae</taxon>
        <taxon>Fulvivirga</taxon>
    </lineage>
</organism>
<protein>
    <recommendedName>
        <fullName evidence="4">DUF3311 domain-containing protein</fullName>
    </recommendedName>
</protein>
<evidence type="ECO:0000313" key="2">
    <source>
        <dbReference type="EMBL" id="MTI24873.1"/>
    </source>
</evidence>
<keyword evidence="1" id="KW-1133">Transmembrane helix</keyword>